<accession>A0A132BWD6</accession>
<dbReference type="EMBL" id="LPUY01000073">
    <property type="protein sequence ID" value="KUP92688.1"/>
    <property type="molecule type" value="Genomic_DNA"/>
</dbReference>
<dbReference type="OrthoDB" id="6691177at2"/>
<name>A0A132BWD6_9RHOB</name>
<dbReference type="RefSeq" id="WP_068243821.1">
    <property type="nucleotide sequence ID" value="NZ_LPUY01000073.1"/>
</dbReference>
<proteinExistence type="predicted"/>
<dbReference type="Proteomes" id="UP000068382">
    <property type="component" value="Unassembled WGS sequence"/>
</dbReference>
<sequence length="478" mass="53057">MAKVKNPVLFSKHFGVDPALLDAADLIDPFLNVDTQLFIDPVLLEKSSNQRIRVDGIRTFRQHFQNFIRLLAISRSKGDAAWRAAEKLLDLHEPAENGLGYGGSGRSGSSRPDHIRDAMMSTAQEIVELGADDPEMISLMGFFEDEVGPDTISDFTTRVILHDLAKITQDFCEANGIPVSKDDRIEGVLLPRFVDSRSGTMKSTVLVPTDIVRDLPVATDWSDIEAAAFQNTQIRDRVNVFLGNIAKPTVADRKAALRRAAMDSAQSFDQFLATVKEHTSHYDKSLDALGYYKLKWLFGQDPSGLQVPASYALHTGPEELKKLVHDTLSMFKHHVENGNLWEELWVDGKPKKERAAQLIYYALADSFCIANNVDISPEANMGGGPIDFKFSSGYRARVLVEMKRSSGTVRHGYERQLEIYKDASRTQIGIFVVMDFGDVGKKLNQIKAIRNARISAGEDASDIVVIDATPKASASKRK</sequence>
<dbReference type="PATRIC" id="fig|1768241.3.peg.2545"/>
<gene>
    <name evidence="1" type="ORF">TRIHO_24260</name>
</gene>
<evidence type="ECO:0000313" key="2">
    <source>
        <dbReference type="Proteomes" id="UP000068382"/>
    </source>
</evidence>
<reference evidence="1 2" key="1">
    <citation type="submission" date="2015-12" db="EMBL/GenBank/DDBJ databases">
        <title>Genome sequence of the marine Rhodobacteraceae strain O3.65, Candidatus Tritonibacter horizontis.</title>
        <authorList>
            <person name="Poehlein A."/>
            <person name="Giebel H.A."/>
            <person name="Voget S."/>
            <person name="Brinkhoff T."/>
        </authorList>
    </citation>
    <scope>NUCLEOTIDE SEQUENCE [LARGE SCALE GENOMIC DNA]</scope>
    <source>
        <strain evidence="1 2">O3.65</strain>
    </source>
</reference>
<organism evidence="1 2">
    <name type="scientific">Tritonibacter horizontis</name>
    <dbReference type="NCBI Taxonomy" id="1768241"/>
    <lineage>
        <taxon>Bacteria</taxon>
        <taxon>Pseudomonadati</taxon>
        <taxon>Pseudomonadota</taxon>
        <taxon>Alphaproteobacteria</taxon>
        <taxon>Rhodobacterales</taxon>
        <taxon>Paracoccaceae</taxon>
        <taxon>Tritonibacter</taxon>
    </lineage>
</organism>
<comment type="caution">
    <text evidence="1">The sequence shown here is derived from an EMBL/GenBank/DDBJ whole genome shotgun (WGS) entry which is preliminary data.</text>
</comment>
<keyword evidence="2" id="KW-1185">Reference proteome</keyword>
<evidence type="ECO:0000313" key="1">
    <source>
        <dbReference type="EMBL" id="KUP92688.1"/>
    </source>
</evidence>
<dbReference type="AlphaFoldDB" id="A0A132BWD6"/>
<protein>
    <submittedName>
        <fullName evidence="1">Uncharacterized protein</fullName>
    </submittedName>
</protein>